<dbReference type="GO" id="GO:0005762">
    <property type="term" value="C:mitochondrial large ribosomal subunit"/>
    <property type="evidence" value="ECO:0007669"/>
    <property type="project" value="TreeGrafter"/>
</dbReference>
<dbReference type="InterPro" id="IPR026569">
    <property type="entry name" value="Ribosomal_bL28"/>
</dbReference>
<dbReference type="AlphaFoldDB" id="A0AAV7XL29"/>
<organism evidence="1 2">
    <name type="scientific">Megalurothrips usitatus</name>
    <name type="common">bean blossom thrips</name>
    <dbReference type="NCBI Taxonomy" id="439358"/>
    <lineage>
        <taxon>Eukaryota</taxon>
        <taxon>Metazoa</taxon>
        <taxon>Ecdysozoa</taxon>
        <taxon>Arthropoda</taxon>
        <taxon>Hexapoda</taxon>
        <taxon>Insecta</taxon>
        <taxon>Pterygota</taxon>
        <taxon>Neoptera</taxon>
        <taxon>Paraneoptera</taxon>
        <taxon>Thysanoptera</taxon>
        <taxon>Terebrantia</taxon>
        <taxon>Thripoidea</taxon>
        <taxon>Thripidae</taxon>
        <taxon>Megalurothrips</taxon>
    </lineage>
</organism>
<reference evidence="1" key="1">
    <citation type="submission" date="2022-12" db="EMBL/GenBank/DDBJ databases">
        <title>Chromosome-level genome assembly of the bean flower thrips Megalurothrips usitatus.</title>
        <authorList>
            <person name="Ma L."/>
            <person name="Liu Q."/>
            <person name="Li H."/>
            <person name="Cai W."/>
        </authorList>
    </citation>
    <scope>NUCLEOTIDE SEQUENCE</scope>
    <source>
        <strain evidence="1">Cailab_2022a</strain>
    </source>
</reference>
<sequence>MAHRRLIPQNKGVYNLSKFYYFPKSHPLTDGIGRNLPAAYKRYYEELNQNPSAVHHIPVKEKFARDPNTGVVTRLQDDPPNIFYPKAFHKGLWGGAGIVKGFNHPHVKLPRLPKFWSPKFETSVVYSEVLDLFMTTIMTKRTIQLIHKYYGFDHYLLQTPACDLKSDLALKIKRNILLALDKNDLPHTDPEKRQQIYDTYKHYLKKYDSEYIEWYGLSIAEAVLKFEFDQEKARGKPQPLKLQYRHEFLKELQEDARLVKNEVKPVTPESRLTSFFDKINPFRRNRS</sequence>
<accession>A0AAV7XL29</accession>
<evidence type="ECO:0000313" key="2">
    <source>
        <dbReference type="Proteomes" id="UP001075354"/>
    </source>
</evidence>
<evidence type="ECO:0000313" key="1">
    <source>
        <dbReference type="EMBL" id="KAJ1525295.1"/>
    </source>
</evidence>
<dbReference type="EMBL" id="JAPTSV010000008">
    <property type="protein sequence ID" value="KAJ1525295.1"/>
    <property type="molecule type" value="Genomic_DNA"/>
</dbReference>
<dbReference type="PANTHER" id="PTHR13528">
    <property type="entry name" value="39S RIBOSOMAL PROTEIN L28, MITOCHONDRIAL"/>
    <property type="match status" value="1"/>
</dbReference>
<dbReference type="GO" id="GO:0003735">
    <property type="term" value="F:structural constituent of ribosome"/>
    <property type="evidence" value="ECO:0007669"/>
    <property type="project" value="InterPro"/>
</dbReference>
<name>A0AAV7XL29_9NEOP</name>
<keyword evidence="2" id="KW-1185">Reference proteome</keyword>
<proteinExistence type="predicted"/>
<dbReference type="Proteomes" id="UP001075354">
    <property type="component" value="Chromosome 8"/>
</dbReference>
<protein>
    <recommendedName>
        <fullName evidence="3">39S ribosomal protein L28, mitochondrial</fullName>
    </recommendedName>
</protein>
<gene>
    <name evidence="1" type="ORF">ONE63_010118</name>
</gene>
<comment type="caution">
    <text evidence="1">The sequence shown here is derived from an EMBL/GenBank/DDBJ whole genome shotgun (WGS) entry which is preliminary data.</text>
</comment>
<evidence type="ECO:0008006" key="3">
    <source>
        <dbReference type="Google" id="ProtNLM"/>
    </source>
</evidence>
<dbReference type="PANTHER" id="PTHR13528:SF2">
    <property type="entry name" value="LARGE RIBOSOMAL SUBUNIT PROTEIN BL28M"/>
    <property type="match status" value="1"/>
</dbReference>